<evidence type="ECO:0000256" key="5">
    <source>
        <dbReference type="ARBA" id="ARBA00023136"/>
    </source>
</evidence>
<keyword evidence="5 6" id="KW-0472">Membrane</keyword>
<dbReference type="Proteomes" id="UP000885664">
    <property type="component" value="Unassembled WGS sequence"/>
</dbReference>
<evidence type="ECO:0000256" key="3">
    <source>
        <dbReference type="ARBA" id="ARBA00022692"/>
    </source>
</evidence>
<keyword evidence="2" id="KW-1003">Cell membrane</keyword>
<comment type="subcellular location">
    <subcellularLocation>
        <location evidence="1">Cell membrane</location>
        <topology evidence="1">Multi-pass membrane protein</topology>
    </subcellularLocation>
</comment>
<keyword evidence="4 6" id="KW-1133">Transmembrane helix</keyword>
<evidence type="ECO:0000256" key="2">
    <source>
        <dbReference type="ARBA" id="ARBA00022475"/>
    </source>
</evidence>
<reference evidence="8" key="1">
    <citation type="journal article" date="2020" name="mSystems">
        <title>Genome- and Community-Level Interaction Insights into Carbon Utilization and Element Cycling Functions of Hydrothermarchaeota in Hydrothermal Sediment.</title>
        <authorList>
            <person name="Zhou Z."/>
            <person name="Liu Y."/>
            <person name="Xu W."/>
            <person name="Pan J."/>
            <person name="Luo Z.H."/>
            <person name="Li M."/>
        </authorList>
    </citation>
    <scope>NUCLEOTIDE SEQUENCE [LARGE SCALE GENOMIC DNA]</scope>
    <source>
        <strain evidence="8">SpSt-1259</strain>
    </source>
</reference>
<dbReference type="PANTHER" id="PTHR42688:SF1">
    <property type="entry name" value="BLR5212 PROTEIN"/>
    <property type="match status" value="1"/>
</dbReference>
<dbReference type="InterPro" id="IPR020846">
    <property type="entry name" value="MFS_dom"/>
</dbReference>
<feature type="transmembrane region" description="Helical" evidence="6">
    <location>
        <begin position="211"/>
        <end position="232"/>
    </location>
</feature>
<feature type="transmembrane region" description="Helical" evidence="6">
    <location>
        <begin position="42"/>
        <end position="62"/>
    </location>
</feature>
<evidence type="ECO:0000256" key="6">
    <source>
        <dbReference type="SAM" id="Phobius"/>
    </source>
</evidence>
<dbReference type="Gene3D" id="1.20.1250.20">
    <property type="entry name" value="MFS general substrate transporter like domains"/>
    <property type="match status" value="1"/>
</dbReference>
<dbReference type="GO" id="GO:0005886">
    <property type="term" value="C:plasma membrane"/>
    <property type="evidence" value="ECO:0007669"/>
    <property type="project" value="UniProtKB-SubCell"/>
</dbReference>
<feature type="transmembrane region" description="Helical" evidence="6">
    <location>
        <begin position="272"/>
        <end position="290"/>
    </location>
</feature>
<dbReference type="EMBL" id="DSFE01000106">
    <property type="protein sequence ID" value="HEU98196.1"/>
    <property type="molecule type" value="Genomic_DNA"/>
</dbReference>
<feature type="transmembrane region" description="Helical" evidence="6">
    <location>
        <begin position="74"/>
        <end position="95"/>
    </location>
</feature>
<evidence type="ECO:0000313" key="8">
    <source>
        <dbReference type="EMBL" id="HEU98196.1"/>
    </source>
</evidence>
<sequence length="387" mass="41747">MKISRKIIVFLLLSLVSLFADMTYEGARSVGGAYLEYLSAPALFAGLLGTGELISYAARAITGGVITRFRNDKVIWTTVIFGYVLNLAVIPVLAFTGNWEIAFVLLLTERIGKGLRNPSRDVILSEVVEEIGRGRGFGLHEFLDQLGAISGPLIIAYFLSGRGGYSAGFKFLAIPASISIALVLASFIMYPKLSSLDTIRGITIRKVGGPLKSYIFLFSMISAALIPWSIVSYNIVKLGGGGEIAALLYMIAMVTDAIGALLLGYLYDRAKLYIYLIVPPLSFISTLLFLGNGLNIIWYGIGAAIWGIVMGYFESVFRATISELSQGDYVGGFGAYAVAQALAFGIGAVFYAVLYTLHPVTAIGYSLVVNTASAVYLYMLISRGRKK</sequence>
<evidence type="ECO:0000256" key="1">
    <source>
        <dbReference type="ARBA" id="ARBA00004651"/>
    </source>
</evidence>
<feature type="transmembrane region" description="Helical" evidence="6">
    <location>
        <begin position="244"/>
        <end position="265"/>
    </location>
</feature>
<feature type="domain" description="Major facilitator superfamily (MFS) profile" evidence="7">
    <location>
        <begin position="1"/>
        <end position="194"/>
    </location>
</feature>
<organism evidence="8">
    <name type="scientific">Fervidicoccus fontis</name>
    <dbReference type="NCBI Taxonomy" id="683846"/>
    <lineage>
        <taxon>Archaea</taxon>
        <taxon>Thermoproteota</taxon>
        <taxon>Thermoprotei</taxon>
        <taxon>Fervidicoccales</taxon>
        <taxon>Fervidicoccaceae</taxon>
        <taxon>Fervidicoccus</taxon>
    </lineage>
</organism>
<gene>
    <name evidence="8" type="ORF">ENO36_05030</name>
</gene>
<dbReference type="InterPro" id="IPR052425">
    <property type="entry name" value="Uncharacterized_MFS-type"/>
</dbReference>
<dbReference type="PROSITE" id="PS50850">
    <property type="entry name" value="MFS"/>
    <property type="match status" value="1"/>
</dbReference>
<dbReference type="Pfam" id="PF07690">
    <property type="entry name" value="MFS_1"/>
    <property type="match status" value="1"/>
</dbReference>
<dbReference type="InterPro" id="IPR011701">
    <property type="entry name" value="MFS"/>
</dbReference>
<feature type="transmembrane region" description="Helical" evidence="6">
    <location>
        <begin position="296"/>
        <end position="317"/>
    </location>
</feature>
<dbReference type="GO" id="GO:0022857">
    <property type="term" value="F:transmembrane transporter activity"/>
    <property type="evidence" value="ECO:0007669"/>
    <property type="project" value="InterPro"/>
</dbReference>
<dbReference type="InterPro" id="IPR036259">
    <property type="entry name" value="MFS_trans_sf"/>
</dbReference>
<dbReference type="CDD" id="cd17370">
    <property type="entry name" value="MFS_MJ1317_like"/>
    <property type="match status" value="1"/>
</dbReference>
<dbReference type="PANTHER" id="PTHR42688">
    <property type="entry name" value="CONSERVED PROTEIN"/>
    <property type="match status" value="1"/>
</dbReference>
<dbReference type="AlphaFoldDB" id="A0A7C2US82"/>
<evidence type="ECO:0000256" key="4">
    <source>
        <dbReference type="ARBA" id="ARBA00022989"/>
    </source>
</evidence>
<dbReference type="SUPFAM" id="SSF103473">
    <property type="entry name" value="MFS general substrate transporter"/>
    <property type="match status" value="1"/>
</dbReference>
<proteinExistence type="predicted"/>
<name>A0A7C2US82_9CREN</name>
<feature type="transmembrane region" description="Helical" evidence="6">
    <location>
        <begin position="329"/>
        <end position="354"/>
    </location>
</feature>
<protein>
    <submittedName>
        <fullName evidence="8">MFS transporter</fullName>
    </submittedName>
</protein>
<feature type="transmembrane region" description="Helical" evidence="6">
    <location>
        <begin position="360"/>
        <end position="381"/>
    </location>
</feature>
<evidence type="ECO:0000259" key="7">
    <source>
        <dbReference type="PROSITE" id="PS50850"/>
    </source>
</evidence>
<accession>A0A7C2US82</accession>
<keyword evidence="3 6" id="KW-0812">Transmembrane</keyword>
<feature type="transmembrane region" description="Helical" evidence="6">
    <location>
        <begin position="167"/>
        <end position="190"/>
    </location>
</feature>
<comment type="caution">
    <text evidence="8">The sequence shown here is derived from an EMBL/GenBank/DDBJ whole genome shotgun (WGS) entry which is preliminary data.</text>
</comment>